<evidence type="ECO:0000313" key="3">
    <source>
        <dbReference type="Proteomes" id="UP000003374"/>
    </source>
</evidence>
<comment type="caution">
    <text evidence="2">The sequence shown here is derived from an EMBL/GenBank/DDBJ whole genome shotgun (WGS) entry which is preliminary data.</text>
</comment>
<gene>
    <name evidence="2" type="ORF">NB231_15018</name>
</gene>
<proteinExistence type="predicted"/>
<dbReference type="HOGENOM" id="CLU_692287_0_0_6"/>
<feature type="region of interest" description="Disordered" evidence="1">
    <location>
        <begin position="32"/>
        <end position="51"/>
    </location>
</feature>
<evidence type="ECO:0000256" key="1">
    <source>
        <dbReference type="SAM" id="MobiDB-lite"/>
    </source>
</evidence>
<dbReference type="OrthoDB" id="8902323at2"/>
<dbReference type="Proteomes" id="UP000003374">
    <property type="component" value="Unassembled WGS sequence"/>
</dbReference>
<dbReference type="eggNOG" id="ENOG5033NXS">
    <property type="taxonomic scope" value="Bacteria"/>
</dbReference>
<organism evidence="2 3">
    <name type="scientific">Nitrococcus mobilis Nb-231</name>
    <dbReference type="NCBI Taxonomy" id="314278"/>
    <lineage>
        <taxon>Bacteria</taxon>
        <taxon>Pseudomonadati</taxon>
        <taxon>Pseudomonadota</taxon>
        <taxon>Gammaproteobacteria</taxon>
        <taxon>Chromatiales</taxon>
        <taxon>Ectothiorhodospiraceae</taxon>
        <taxon>Nitrococcus</taxon>
    </lineage>
</organism>
<dbReference type="AlphaFoldDB" id="A4BLF4"/>
<reference evidence="2 3" key="1">
    <citation type="submission" date="2006-02" db="EMBL/GenBank/DDBJ databases">
        <authorList>
            <person name="Waterbury J."/>
            <person name="Ferriera S."/>
            <person name="Johnson J."/>
            <person name="Kravitz S."/>
            <person name="Halpern A."/>
            <person name="Remington K."/>
            <person name="Beeson K."/>
            <person name="Tran B."/>
            <person name="Rogers Y.-H."/>
            <person name="Friedman R."/>
            <person name="Venter J.C."/>
        </authorList>
    </citation>
    <scope>NUCLEOTIDE SEQUENCE [LARGE SCALE GENOMIC DNA]</scope>
    <source>
        <strain evidence="2 3">Nb-231</strain>
    </source>
</reference>
<accession>A4BLF4</accession>
<protein>
    <submittedName>
        <fullName evidence="2">Uncharacterized protein</fullName>
    </submittedName>
</protein>
<evidence type="ECO:0000313" key="2">
    <source>
        <dbReference type="EMBL" id="EAR23142.1"/>
    </source>
</evidence>
<dbReference type="RefSeq" id="WP_005004109.1">
    <property type="nucleotide sequence ID" value="NZ_CH672427.1"/>
</dbReference>
<dbReference type="EMBL" id="AAOF01000001">
    <property type="protein sequence ID" value="EAR23142.1"/>
    <property type="molecule type" value="Genomic_DNA"/>
</dbReference>
<keyword evidence="3" id="KW-1185">Reference proteome</keyword>
<sequence>MGCSDSGDRAATVEGAAEANFAAATWGGAGQPPAQMVQNQAMSGQAQQPPVQQRQVAQLPPGVYRMQLAKMIDPNGFKQPMVAATAMIPVGWQANGGVVWQTGGMCGNGYTFDWRATSPDGAMVANVFPGMSWTWTNFSAGVSGTGCPTLQITSVQQYLQHLVRQSRPGARILDFRPRPDIQQSFKQLERVDAMPMGEMRTWVEAGEVLIGYNERGRELRESAAAVVIFFSSRMQGARPGETMDALTAQALPGFAFRAPDGQLDFKLAETIRTSIKLAPEWEKRINAHNNKIAQTNITEARKRAKITAQTYDEIRQMQQDSWEYRQKVQDRSAREFSETIRDVETYDDPMSPTGQIQLSSQYDSAYRLNDGTYVLTDDPSFNPYAVFGQDATKLEPTP</sequence>
<name>A4BLF4_9GAMM</name>